<keyword evidence="2" id="KW-1185">Reference proteome</keyword>
<sequence length="188" mass="20722">MSAWRPPRTSEPSGACNRPRATKLHSLLAARPLVSSYSLYSLLAHRRRWDKEQTLSRLLGARTNVSKLSAAQLLKKDVKMVQDVYVPSFPILVEEFLLKPGALTAVTEALSTSGCSLALLLGMSLQNELKRDAAICGNETDKTAKILPFIAYAPGNISPSMDEAFSTISQNGHFSRLPLFRTTKSERF</sequence>
<evidence type="ECO:0000313" key="1">
    <source>
        <dbReference type="EMBL" id="KAI8431284.1"/>
    </source>
</evidence>
<gene>
    <name evidence="1" type="ORF">MSG28_015838</name>
</gene>
<evidence type="ECO:0000313" key="2">
    <source>
        <dbReference type="Proteomes" id="UP001064048"/>
    </source>
</evidence>
<proteinExistence type="predicted"/>
<accession>A0ACC0K4C9</accession>
<organism evidence="1 2">
    <name type="scientific">Choristoneura fumiferana</name>
    <name type="common">Spruce budworm moth</name>
    <name type="synonym">Archips fumiferana</name>
    <dbReference type="NCBI Taxonomy" id="7141"/>
    <lineage>
        <taxon>Eukaryota</taxon>
        <taxon>Metazoa</taxon>
        <taxon>Ecdysozoa</taxon>
        <taxon>Arthropoda</taxon>
        <taxon>Hexapoda</taxon>
        <taxon>Insecta</taxon>
        <taxon>Pterygota</taxon>
        <taxon>Neoptera</taxon>
        <taxon>Endopterygota</taxon>
        <taxon>Lepidoptera</taxon>
        <taxon>Glossata</taxon>
        <taxon>Ditrysia</taxon>
        <taxon>Tortricoidea</taxon>
        <taxon>Tortricidae</taxon>
        <taxon>Tortricinae</taxon>
        <taxon>Choristoneura</taxon>
    </lineage>
</organism>
<comment type="caution">
    <text evidence="1">The sequence shown here is derived from an EMBL/GenBank/DDBJ whole genome shotgun (WGS) entry which is preliminary data.</text>
</comment>
<dbReference type="Proteomes" id="UP001064048">
    <property type="component" value="Chromosome 30"/>
</dbReference>
<name>A0ACC0K4C9_CHOFU</name>
<dbReference type="EMBL" id="CM046130">
    <property type="protein sequence ID" value="KAI8431284.1"/>
    <property type="molecule type" value="Genomic_DNA"/>
</dbReference>
<reference evidence="1 2" key="1">
    <citation type="journal article" date="2022" name="Genome Biol. Evol.">
        <title>The Spruce Budworm Genome: Reconstructing the Evolutionary History of Antifreeze Proteins.</title>
        <authorList>
            <person name="Beliveau C."/>
            <person name="Gagne P."/>
            <person name="Picq S."/>
            <person name="Vernygora O."/>
            <person name="Keeling C.I."/>
            <person name="Pinkney K."/>
            <person name="Doucet D."/>
            <person name="Wen F."/>
            <person name="Johnston J.S."/>
            <person name="Maaroufi H."/>
            <person name="Boyle B."/>
            <person name="Laroche J."/>
            <person name="Dewar K."/>
            <person name="Juretic N."/>
            <person name="Blackburn G."/>
            <person name="Nisole A."/>
            <person name="Brunet B."/>
            <person name="Brandao M."/>
            <person name="Lumley L."/>
            <person name="Duan J."/>
            <person name="Quan G."/>
            <person name="Lucarotti C.J."/>
            <person name="Roe A.D."/>
            <person name="Sperling F.A.H."/>
            <person name="Levesque R.C."/>
            <person name="Cusson M."/>
        </authorList>
    </citation>
    <scope>NUCLEOTIDE SEQUENCE [LARGE SCALE GENOMIC DNA]</scope>
    <source>
        <strain evidence="1">Glfc:IPQL:Cfum</strain>
    </source>
</reference>
<protein>
    <submittedName>
        <fullName evidence="1">Uncharacterized protein</fullName>
    </submittedName>
</protein>